<reference evidence="2 3" key="1">
    <citation type="journal article" date="2022" name="Allergy">
        <title>Genome assembly and annotation of Periplaneta americana reveal a comprehensive cockroach allergen profile.</title>
        <authorList>
            <person name="Wang L."/>
            <person name="Xiong Q."/>
            <person name="Saelim N."/>
            <person name="Wang L."/>
            <person name="Nong W."/>
            <person name="Wan A.T."/>
            <person name="Shi M."/>
            <person name="Liu X."/>
            <person name="Cao Q."/>
            <person name="Hui J.H.L."/>
            <person name="Sookrung N."/>
            <person name="Leung T.F."/>
            <person name="Tungtrongchitr A."/>
            <person name="Tsui S.K.W."/>
        </authorList>
    </citation>
    <scope>NUCLEOTIDE SEQUENCE [LARGE SCALE GENOMIC DNA]</scope>
    <source>
        <strain evidence="2">PWHHKU_190912</strain>
    </source>
</reference>
<evidence type="ECO:0000313" key="2">
    <source>
        <dbReference type="EMBL" id="KAJ4429335.1"/>
    </source>
</evidence>
<evidence type="ECO:0000256" key="1">
    <source>
        <dbReference type="SAM" id="MobiDB-lite"/>
    </source>
</evidence>
<gene>
    <name evidence="2" type="ORF">ANN_26340</name>
</gene>
<organism evidence="2 3">
    <name type="scientific">Periplaneta americana</name>
    <name type="common">American cockroach</name>
    <name type="synonym">Blatta americana</name>
    <dbReference type="NCBI Taxonomy" id="6978"/>
    <lineage>
        <taxon>Eukaryota</taxon>
        <taxon>Metazoa</taxon>
        <taxon>Ecdysozoa</taxon>
        <taxon>Arthropoda</taxon>
        <taxon>Hexapoda</taxon>
        <taxon>Insecta</taxon>
        <taxon>Pterygota</taxon>
        <taxon>Neoptera</taxon>
        <taxon>Polyneoptera</taxon>
        <taxon>Dictyoptera</taxon>
        <taxon>Blattodea</taxon>
        <taxon>Blattoidea</taxon>
        <taxon>Blattidae</taxon>
        <taxon>Blattinae</taxon>
        <taxon>Periplaneta</taxon>
    </lineage>
</organism>
<proteinExistence type="predicted"/>
<comment type="caution">
    <text evidence="2">The sequence shown here is derived from an EMBL/GenBank/DDBJ whole genome shotgun (WGS) entry which is preliminary data.</text>
</comment>
<dbReference type="Proteomes" id="UP001148838">
    <property type="component" value="Unassembled WGS sequence"/>
</dbReference>
<accession>A0ABQ8S662</accession>
<sequence>MAGLCEGGNEPPGSLKLMVVSSGTGDNSSKEVSVDEELGNPKRSCVDGADDDLALEEERKRGRERESIVGRFGIKHHFASFLNSLV</sequence>
<name>A0ABQ8S662_PERAM</name>
<feature type="region of interest" description="Disordered" evidence="1">
    <location>
        <begin position="1"/>
        <end position="50"/>
    </location>
</feature>
<evidence type="ECO:0000313" key="3">
    <source>
        <dbReference type="Proteomes" id="UP001148838"/>
    </source>
</evidence>
<keyword evidence="3" id="KW-1185">Reference proteome</keyword>
<protein>
    <submittedName>
        <fullName evidence="2">Uncharacterized protein</fullName>
    </submittedName>
</protein>
<dbReference type="EMBL" id="JAJSOF020000036">
    <property type="protein sequence ID" value="KAJ4429335.1"/>
    <property type="molecule type" value="Genomic_DNA"/>
</dbReference>